<keyword evidence="2" id="KW-0645">Protease</keyword>
<evidence type="ECO:0000256" key="6">
    <source>
        <dbReference type="SAM" id="MobiDB-lite"/>
    </source>
</evidence>
<keyword evidence="4" id="KW-0788">Thiol protease</keyword>
<evidence type="ECO:0000256" key="7">
    <source>
        <dbReference type="SAM" id="SignalP"/>
    </source>
</evidence>
<dbReference type="RefSeq" id="WP_030531080.1">
    <property type="nucleotide sequence ID" value="NZ_JOIJ01000003.1"/>
</dbReference>
<evidence type="ECO:0000256" key="4">
    <source>
        <dbReference type="ARBA" id="ARBA00022807"/>
    </source>
</evidence>
<keyword evidence="10" id="KW-1185">Reference proteome</keyword>
<comment type="caution">
    <text evidence="9">The sequence shown here is derived from an EMBL/GenBank/DDBJ whole genome shotgun (WGS) entry which is preliminary data.</text>
</comment>
<evidence type="ECO:0000256" key="2">
    <source>
        <dbReference type="ARBA" id="ARBA00022670"/>
    </source>
</evidence>
<dbReference type="Proteomes" id="UP000317303">
    <property type="component" value="Unassembled WGS sequence"/>
</dbReference>
<dbReference type="GO" id="GO:0006508">
    <property type="term" value="P:proteolysis"/>
    <property type="evidence" value="ECO:0007669"/>
    <property type="project" value="UniProtKB-KW"/>
</dbReference>
<evidence type="ECO:0000313" key="9">
    <source>
        <dbReference type="EMBL" id="TWH20208.1"/>
    </source>
</evidence>
<accession>A0A660C9H7</accession>
<feature type="chain" id="PRO_5024815473" evidence="7">
    <location>
        <begin position="32"/>
        <end position="354"/>
    </location>
</feature>
<feature type="coiled-coil region" evidence="5">
    <location>
        <begin position="161"/>
        <end position="223"/>
    </location>
</feature>
<keyword evidence="5" id="KW-0175">Coiled coil</keyword>
<evidence type="ECO:0000256" key="3">
    <source>
        <dbReference type="ARBA" id="ARBA00022801"/>
    </source>
</evidence>
<feature type="region of interest" description="Disordered" evidence="6">
    <location>
        <begin position="28"/>
        <end position="50"/>
    </location>
</feature>
<feature type="signal peptide" evidence="7">
    <location>
        <begin position="1"/>
        <end position="31"/>
    </location>
</feature>
<dbReference type="InterPro" id="IPR038765">
    <property type="entry name" value="Papain-like_cys_pep_sf"/>
</dbReference>
<dbReference type="PANTHER" id="PTHR47359">
    <property type="entry name" value="PEPTIDOGLYCAN DL-ENDOPEPTIDASE CWLO"/>
    <property type="match status" value="1"/>
</dbReference>
<dbReference type="PANTHER" id="PTHR47359:SF3">
    <property type="entry name" value="NLP_P60 DOMAIN-CONTAINING PROTEIN-RELATED"/>
    <property type="match status" value="1"/>
</dbReference>
<dbReference type="Pfam" id="PF00877">
    <property type="entry name" value="NLPC_P60"/>
    <property type="match status" value="1"/>
</dbReference>
<gene>
    <name evidence="9" type="ORF">JD82_02050</name>
</gene>
<keyword evidence="3 9" id="KW-0378">Hydrolase</keyword>
<dbReference type="InterPro" id="IPR051794">
    <property type="entry name" value="PG_Endopeptidase_C40"/>
</dbReference>
<evidence type="ECO:0000313" key="10">
    <source>
        <dbReference type="Proteomes" id="UP000317303"/>
    </source>
</evidence>
<dbReference type="PROSITE" id="PS51935">
    <property type="entry name" value="NLPC_P60"/>
    <property type="match status" value="1"/>
</dbReference>
<evidence type="ECO:0000256" key="5">
    <source>
        <dbReference type="SAM" id="Coils"/>
    </source>
</evidence>
<sequence>MQSQPVKRVVSCALAASAVVAVVTFQSPATASPNPAPQTPPVAQQPAPSDALEKYYELSERAEKLNEEHLQAQENLEAKQSELRQANKQLTNAQQAKKRAESDEERYRVDVDRFAGASFASGSQMNRLSALLTGDSAQDFLERSSALDVIATDRNRALSRLRGAVDSAAAAEKQAEGARNKAAAAKNAAAKLESDIAERKERLDEQIAEAEEAAGLLNDSEQASLQDTGADVGEVKAPGPAAQAAVDAALGKRGSPYVYGATGPDTFDCSGLTSWAYQQAGISIPRTASSQQSGAGTPVSRDQLQPGDLVFFGSPAYHVGIYVGNDQMVHAPTEGDVVKVSPLQEEYSGAARVA</sequence>
<dbReference type="InterPro" id="IPR000064">
    <property type="entry name" value="NLP_P60_dom"/>
</dbReference>
<feature type="region of interest" description="Disordered" evidence="6">
    <location>
        <begin position="66"/>
        <end position="106"/>
    </location>
</feature>
<feature type="compositionally biased region" description="Polar residues" evidence="6">
    <location>
        <begin position="83"/>
        <end position="95"/>
    </location>
</feature>
<protein>
    <submittedName>
        <fullName evidence="9">Cell wall-associated NlpC family hydrolase</fullName>
    </submittedName>
</protein>
<evidence type="ECO:0000259" key="8">
    <source>
        <dbReference type="PROSITE" id="PS51935"/>
    </source>
</evidence>
<dbReference type="EMBL" id="VLJV01000001">
    <property type="protein sequence ID" value="TWH20208.1"/>
    <property type="molecule type" value="Genomic_DNA"/>
</dbReference>
<feature type="compositionally biased region" description="Basic and acidic residues" evidence="6">
    <location>
        <begin position="66"/>
        <end position="82"/>
    </location>
</feature>
<dbReference type="GO" id="GO:0008234">
    <property type="term" value="F:cysteine-type peptidase activity"/>
    <property type="evidence" value="ECO:0007669"/>
    <property type="project" value="UniProtKB-KW"/>
</dbReference>
<dbReference type="AlphaFoldDB" id="A0A660C9H7"/>
<dbReference type="SUPFAM" id="SSF54001">
    <property type="entry name" value="Cysteine proteinases"/>
    <property type="match status" value="1"/>
</dbReference>
<comment type="similarity">
    <text evidence="1">Belongs to the peptidase C40 family.</text>
</comment>
<evidence type="ECO:0000256" key="1">
    <source>
        <dbReference type="ARBA" id="ARBA00007074"/>
    </source>
</evidence>
<organism evidence="9 10">
    <name type="scientific">Prauserella rugosa</name>
    <dbReference type="NCBI Taxonomy" id="43354"/>
    <lineage>
        <taxon>Bacteria</taxon>
        <taxon>Bacillati</taxon>
        <taxon>Actinomycetota</taxon>
        <taxon>Actinomycetes</taxon>
        <taxon>Pseudonocardiales</taxon>
        <taxon>Pseudonocardiaceae</taxon>
        <taxon>Prauserella</taxon>
    </lineage>
</organism>
<feature type="domain" description="NlpC/P60" evidence="8">
    <location>
        <begin position="239"/>
        <end position="354"/>
    </location>
</feature>
<name>A0A660C9H7_9PSEU</name>
<reference evidence="9 10" key="1">
    <citation type="submission" date="2019-07" db="EMBL/GenBank/DDBJ databases">
        <title>R&amp;d 2014.</title>
        <authorList>
            <person name="Klenk H.-P."/>
        </authorList>
    </citation>
    <scope>NUCLEOTIDE SEQUENCE [LARGE SCALE GENOMIC DNA]</scope>
    <source>
        <strain evidence="9 10">DSM 43194</strain>
    </source>
</reference>
<proteinExistence type="inferred from homology"/>
<keyword evidence="7" id="KW-0732">Signal</keyword>
<dbReference type="Gene3D" id="3.90.1720.10">
    <property type="entry name" value="endopeptidase domain like (from Nostoc punctiforme)"/>
    <property type="match status" value="1"/>
</dbReference>